<sequence length="233" mass="25003">MIPIRGAVIAIQILLLTTVIRTGSSGHTSSCTCRTGQCTICAISGCTAVSAARESSLVASDFGRKLMDAGERGSEGGEIHLECWGGGLSFLLTAGQPALLRQTTCTISVGLRWKKGCLWVTGTTPQQTPALDNPRGRLLHTLRTSGSTATTFLRAYCDAFGDNSIMKDFITGAASGGLGRGSTTIHQAGDETHHENKRTSYVARESVKSRLRMKHTRRLSIRENYGKWELNSA</sequence>
<feature type="chain" id="PRO_5014999053" evidence="1">
    <location>
        <begin position="26"/>
        <end position="233"/>
    </location>
</feature>
<evidence type="ECO:0000313" key="2">
    <source>
        <dbReference type="EMBL" id="MBW30983.1"/>
    </source>
</evidence>
<dbReference type="EMBL" id="GGFM01010232">
    <property type="protein sequence ID" value="MBW30983.1"/>
    <property type="molecule type" value="Transcribed_RNA"/>
</dbReference>
<evidence type="ECO:0000256" key="1">
    <source>
        <dbReference type="SAM" id="SignalP"/>
    </source>
</evidence>
<protein>
    <submittedName>
        <fullName evidence="2">Putative secreted peptide</fullName>
    </submittedName>
</protein>
<dbReference type="AlphaFoldDB" id="A0A2M3ZR58"/>
<name>A0A2M3ZR58_9DIPT</name>
<reference evidence="2" key="1">
    <citation type="submission" date="2018-01" db="EMBL/GenBank/DDBJ databases">
        <title>An insight into the sialome of Amazonian anophelines.</title>
        <authorList>
            <person name="Ribeiro J.M."/>
            <person name="Scarpassa V."/>
            <person name="Calvo E."/>
        </authorList>
    </citation>
    <scope>NUCLEOTIDE SEQUENCE</scope>
    <source>
        <tissue evidence="2">Salivary glands</tissue>
    </source>
</reference>
<organism evidence="2">
    <name type="scientific">Anopheles braziliensis</name>
    <dbReference type="NCBI Taxonomy" id="58242"/>
    <lineage>
        <taxon>Eukaryota</taxon>
        <taxon>Metazoa</taxon>
        <taxon>Ecdysozoa</taxon>
        <taxon>Arthropoda</taxon>
        <taxon>Hexapoda</taxon>
        <taxon>Insecta</taxon>
        <taxon>Pterygota</taxon>
        <taxon>Neoptera</taxon>
        <taxon>Endopterygota</taxon>
        <taxon>Diptera</taxon>
        <taxon>Nematocera</taxon>
        <taxon>Culicoidea</taxon>
        <taxon>Culicidae</taxon>
        <taxon>Anophelinae</taxon>
        <taxon>Anopheles</taxon>
    </lineage>
</organism>
<accession>A0A2M3ZR58</accession>
<proteinExistence type="predicted"/>
<feature type="signal peptide" evidence="1">
    <location>
        <begin position="1"/>
        <end position="25"/>
    </location>
</feature>
<keyword evidence="1" id="KW-0732">Signal</keyword>